<evidence type="ECO:0000259" key="1">
    <source>
        <dbReference type="Pfam" id="PF13614"/>
    </source>
</evidence>
<dbReference type="InterPro" id="IPR050678">
    <property type="entry name" value="DNA_Partitioning_ATPase"/>
</dbReference>
<protein>
    <submittedName>
        <fullName evidence="2">AAA family ATPase</fullName>
    </submittedName>
</protein>
<evidence type="ECO:0000313" key="2">
    <source>
        <dbReference type="EMBL" id="MCG5031871.1"/>
    </source>
</evidence>
<dbReference type="CDD" id="cd02042">
    <property type="entry name" value="ParAB_family"/>
    <property type="match status" value="1"/>
</dbReference>
<dbReference type="PANTHER" id="PTHR13696:SF99">
    <property type="entry name" value="COBYRINIC ACID AC-DIAMIDE SYNTHASE"/>
    <property type="match status" value="1"/>
</dbReference>
<organism evidence="2 3">
    <name type="scientific">Mesosutterella porci</name>
    <dbReference type="NCBI Taxonomy" id="2915351"/>
    <lineage>
        <taxon>Bacteria</taxon>
        <taxon>Pseudomonadati</taxon>
        <taxon>Pseudomonadota</taxon>
        <taxon>Betaproteobacteria</taxon>
        <taxon>Burkholderiales</taxon>
        <taxon>Sutterellaceae</taxon>
        <taxon>Mesosutterella</taxon>
    </lineage>
</organism>
<feature type="domain" description="AAA" evidence="1">
    <location>
        <begin position="3"/>
        <end position="205"/>
    </location>
</feature>
<gene>
    <name evidence="2" type="ORF">MAF45_10535</name>
</gene>
<keyword evidence="3" id="KW-1185">Reference proteome</keyword>
<dbReference type="EMBL" id="JAKNCT010000015">
    <property type="protein sequence ID" value="MCG5031871.1"/>
    <property type="molecule type" value="Genomic_DNA"/>
</dbReference>
<name>A0ABS9MTC1_9BURK</name>
<dbReference type="PANTHER" id="PTHR13696">
    <property type="entry name" value="P-LOOP CONTAINING NUCLEOSIDE TRIPHOSPHATE HYDROLASE"/>
    <property type="match status" value="1"/>
</dbReference>
<reference evidence="2 3" key="1">
    <citation type="submission" date="2022-02" db="EMBL/GenBank/DDBJ databases">
        <title>Mesosutterella porci, a novel member of the family Sutterellaceae from pig feces.</title>
        <authorList>
            <person name="Wylensek D."/>
            <person name="Clavel T."/>
        </authorList>
    </citation>
    <scope>NUCLEOTIDE SEQUENCE [LARGE SCALE GENOMIC DNA]</scope>
    <source>
        <strain evidence="3">oilRF-744-wt-GAM-9</strain>
    </source>
</reference>
<evidence type="ECO:0000313" key="3">
    <source>
        <dbReference type="Proteomes" id="UP001297600"/>
    </source>
</evidence>
<dbReference type="Gene3D" id="3.40.50.300">
    <property type="entry name" value="P-loop containing nucleotide triphosphate hydrolases"/>
    <property type="match status" value="1"/>
</dbReference>
<accession>A0ABS9MTC1</accession>
<proteinExistence type="predicted"/>
<comment type="caution">
    <text evidence="2">The sequence shown here is derived from an EMBL/GenBank/DDBJ whole genome shotgun (WGS) entry which is preliminary data.</text>
</comment>
<dbReference type="Proteomes" id="UP001297600">
    <property type="component" value="Unassembled WGS sequence"/>
</dbReference>
<dbReference type="SUPFAM" id="SSF52540">
    <property type="entry name" value="P-loop containing nucleoside triphosphate hydrolases"/>
    <property type="match status" value="1"/>
</dbReference>
<sequence>MLKSISLFNHKGGVSKTTTAFNLGWALADAGYKVLLVDLDSQCNLTGIVLGYGKMSDGLDNFYGSRANLTLKTIVEQLIDGDTPDNILGNEKGNLFPTQNENLYLLPGSLNISDMDSQVSIALKIAVGIPATRNLPGALPRLIRSLAERDGFDFIIYDMSPNVGGINEVMLMSSDYFIVPTTPDFFCWQAISSLSKHIKSWHQEIDSFKLSVPGRTSSSLTNHPQFLGTIQQRYRIRNQEPAKSFDRWINEIRKAIDTVLIPSLKEIDCIVDRGTVQDVLNANRSKNGGGLNAYDLAHISDFNSLIAMSQSLSKPVFALTDEDIIGQKQFGYALDTMKRSRDSFREQFNRLAKIIEMLTN</sequence>
<dbReference type="Pfam" id="PF13614">
    <property type="entry name" value="AAA_31"/>
    <property type="match status" value="1"/>
</dbReference>
<dbReference type="RefSeq" id="WP_237980499.1">
    <property type="nucleotide sequence ID" value="NZ_JAKNCT010000015.1"/>
</dbReference>
<dbReference type="InterPro" id="IPR027417">
    <property type="entry name" value="P-loop_NTPase"/>
</dbReference>
<dbReference type="InterPro" id="IPR025669">
    <property type="entry name" value="AAA_dom"/>
</dbReference>